<dbReference type="PANTHER" id="PTHR33371:SF4">
    <property type="entry name" value="INTERMEMBRANE PHOSPHOLIPID TRANSPORT SYSTEM BINDING PROTEIN MLAD"/>
    <property type="match status" value="1"/>
</dbReference>
<evidence type="ECO:0000256" key="1">
    <source>
        <dbReference type="SAM" id="Phobius"/>
    </source>
</evidence>
<sequence length="250" mass="26865">MKTNLSQKVKTGLFVSLGILILVATVFIIGNQKNLFDDTFTIKANFRNVSGLQVGNIVRFAGINVGTVNDISIVNDTTVQVSLSVQSRVKKFIHQDAAASIGSDGLMGDKIIQVSAGTAGNPEVKDETLITGKTPMDMDQVMVKLNGIATNAEVLTSNLAGIVSKVNNGQGSLGRLINNDQLARNLEGTLSSTTETVKSIKKGAEGFSNNMEAVQNSFLFRGYFKKKEKQRIADSIKAAKEAQKKLKKNN</sequence>
<reference evidence="3 4" key="1">
    <citation type="submission" date="2020-01" db="EMBL/GenBank/DDBJ databases">
        <title>Genome analysis.</title>
        <authorList>
            <person name="Wu S."/>
            <person name="Wang G."/>
        </authorList>
    </citation>
    <scope>NUCLEOTIDE SEQUENCE [LARGE SCALE GENOMIC DNA]</scope>
    <source>
        <strain evidence="3 4">SYL130</strain>
    </source>
</reference>
<dbReference type="RefSeq" id="WP_161818869.1">
    <property type="nucleotide sequence ID" value="NZ_JAACJS010000015.1"/>
</dbReference>
<keyword evidence="1" id="KW-0472">Membrane</keyword>
<keyword evidence="1" id="KW-0812">Transmembrane</keyword>
<dbReference type="InterPro" id="IPR003399">
    <property type="entry name" value="Mce/MlaD"/>
</dbReference>
<dbReference type="EMBL" id="JAACJS010000015">
    <property type="protein sequence ID" value="NCI50550.1"/>
    <property type="molecule type" value="Genomic_DNA"/>
</dbReference>
<organism evidence="3 4">
    <name type="scientific">Sediminibacterium roseum</name>
    <dbReference type="NCBI Taxonomy" id="1978412"/>
    <lineage>
        <taxon>Bacteria</taxon>
        <taxon>Pseudomonadati</taxon>
        <taxon>Bacteroidota</taxon>
        <taxon>Chitinophagia</taxon>
        <taxon>Chitinophagales</taxon>
        <taxon>Chitinophagaceae</taxon>
        <taxon>Sediminibacterium</taxon>
    </lineage>
</organism>
<name>A0ABW9ZVM6_9BACT</name>
<comment type="caution">
    <text evidence="3">The sequence shown here is derived from an EMBL/GenBank/DDBJ whole genome shotgun (WGS) entry which is preliminary data.</text>
</comment>
<keyword evidence="1" id="KW-1133">Transmembrane helix</keyword>
<evidence type="ECO:0000313" key="3">
    <source>
        <dbReference type="EMBL" id="NCI50550.1"/>
    </source>
</evidence>
<feature type="transmembrane region" description="Helical" evidence="1">
    <location>
        <begin position="12"/>
        <end position="30"/>
    </location>
</feature>
<evidence type="ECO:0000259" key="2">
    <source>
        <dbReference type="Pfam" id="PF02470"/>
    </source>
</evidence>
<keyword evidence="4" id="KW-1185">Reference proteome</keyword>
<dbReference type="Pfam" id="PF02470">
    <property type="entry name" value="MlaD"/>
    <property type="match status" value="1"/>
</dbReference>
<dbReference type="Proteomes" id="UP000753802">
    <property type="component" value="Unassembled WGS sequence"/>
</dbReference>
<evidence type="ECO:0000313" key="4">
    <source>
        <dbReference type="Proteomes" id="UP000753802"/>
    </source>
</evidence>
<proteinExistence type="predicted"/>
<feature type="domain" description="Mce/MlaD" evidence="2">
    <location>
        <begin position="39"/>
        <end position="117"/>
    </location>
</feature>
<dbReference type="InterPro" id="IPR052336">
    <property type="entry name" value="MlaD_Phospholipid_Transporter"/>
</dbReference>
<accession>A0ABW9ZVM6</accession>
<gene>
    <name evidence="3" type="ORF">GWC95_11490</name>
</gene>
<protein>
    <submittedName>
        <fullName evidence="3">MCE family protein</fullName>
    </submittedName>
</protein>
<dbReference type="PANTHER" id="PTHR33371">
    <property type="entry name" value="INTERMEMBRANE PHOSPHOLIPID TRANSPORT SYSTEM BINDING PROTEIN MLAD-RELATED"/>
    <property type="match status" value="1"/>
</dbReference>